<comment type="caution">
    <text evidence="2">The sequence shown here is derived from an EMBL/GenBank/DDBJ whole genome shotgun (WGS) entry which is preliminary data.</text>
</comment>
<protein>
    <submittedName>
        <fullName evidence="2">Uncharacterized protein</fullName>
    </submittedName>
</protein>
<name>A0ABX0MAK7_9BURK</name>
<proteinExistence type="predicted"/>
<organism evidence="2 3">
    <name type="scientific">Massilia aquatica</name>
    <dbReference type="NCBI Taxonomy" id="2609000"/>
    <lineage>
        <taxon>Bacteria</taxon>
        <taxon>Pseudomonadati</taxon>
        <taxon>Pseudomonadota</taxon>
        <taxon>Betaproteobacteria</taxon>
        <taxon>Burkholderiales</taxon>
        <taxon>Oxalobacteraceae</taxon>
        <taxon>Telluria group</taxon>
        <taxon>Massilia</taxon>
    </lineage>
</organism>
<evidence type="ECO:0000256" key="1">
    <source>
        <dbReference type="SAM" id="MobiDB-lite"/>
    </source>
</evidence>
<accession>A0ABX0MAK7</accession>
<gene>
    <name evidence="2" type="ORF">F1609_15515</name>
</gene>
<reference evidence="2 3" key="1">
    <citation type="submission" date="2019-09" db="EMBL/GenBank/DDBJ databases">
        <title>Taxonomy of Antarctic Massilia spp.: description of Massilia rubra sp. nov., Massilia aquatica sp. nov., Massilia mucilaginosa sp. nov., Massilia frigida sp. nov. isolated from streams, lakes and regoliths.</title>
        <authorList>
            <person name="Holochova P."/>
            <person name="Sedlacek I."/>
            <person name="Kralova S."/>
            <person name="Maslanova I."/>
            <person name="Busse H.-J."/>
            <person name="Stankova E."/>
            <person name="Vrbovska V."/>
            <person name="Kovarovic V."/>
            <person name="Bartak M."/>
            <person name="Svec P."/>
            <person name="Pantucek R."/>
        </authorList>
    </citation>
    <scope>NUCLEOTIDE SEQUENCE [LARGE SCALE GENOMIC DNA]</scope>
    <source>
        <strain evidence="2 3">CCM 8693</strain>
    </source>
</reference>
<keyword evidence="3" id="KW-1185">Reference proteome</keyword>
<evidence type="ECO:0000313" key="3">
    <source>
        <dbReference type="Proteomes" id="UP000819052"/>
    </source>
</evidence>
<evidence type="ECO:0000313" key="2">
    <source>
        <dbReference type="EMBL" id="NHZ41557.1"/>
    </source>
</evidence>
<sequence>MSRISSTGASRADVRHGDGYDGIAEPLAPRRSPAVNRNDLSPWEETASLPPAHPAGQETLAPLTRFLGAALTVANPAWSRDPLPGLRALQKRLVDYSLALDQAERGDSLAAIMVVEDAVRLRLRLQQMDLARYGADQGAAA</sequence>
<dbReference type="RefSeq" id="WP_167077321.1">
    <property type="nucleotide sequence ID" value="NZ_VVIW01000008.1"/>
</dbReference>
<feature type="region of interest" description="Disordered" evidence="1">
    <location>
        <begin position="1"/>
        <end position="56"/>
    </location>
</feature>
<dbReference type="Proteomes" id="UP000819052">
    <property type="component" value="Unassembled WGS sequence"/>
</dbReference>
<dbReference type="EMBL" id="VVIW01000008">
    <property type="protein sequence ID" value="NHZ41557.1"/>
    <property type="molecule type" value="Genomic_DNA"/>
</dbReference>